<reference evidence="2" key="1">
    <citation type="submission" date="2012-02" db="EMBL/GenBank/DDBJ databases">
        <title>Complete sequence of chromosome of Natrinema pellirubrum DSM 15624.</title>
        <authorList>
            <person name="Lucas S."/>
            <person name="Han J."/>
            <person name="Lapidus A."/>
            <person name="Cheng J.-F."/>
            <person name="Goodwin L."/>
            <person name="Pitluck S."/>
            <person name="Peters L."/>
            <person name="Teshima H."/>
            <person name="Detter J.C."/>
            <person name="Han C."/>
            <person name="Tapia R."/>
            <person name="Land M."/>
            <person name="Hauser L."/>
            <person name="Kyrpides N."/>
            <person name="Ivanova N."/>
            <person name="Pagani I."/>
            <person name="Sproer C."/>
            <person name="Anderson I."/>
            <person name="Woyke T."/>
        </authorList>
    </citation>
    <scope>NUCLEOTIDE SEQUENCE [LARGE SCALE GENOMIC DNA]</scope>
    <source>
        <strain evidence="2">DSM 15624 / JCM 10476 / NCIMB 786</strain>
    </source>
</reference>
<name>L0JHW8_NATP1</name>
<dbReference type="AlphaFoldDB" id="L0JHW8"/>
<dbReference type="eggNOG" id="arCOG05472">
    <property type="taxonomic scope" value="Archaea"/>
</dbReference>
<dbReference type="HOGENOM" id="CLU_086890_0_0_2"/>
<dbReference type="KEGG" id="npe:Natpe_0232"/>
<dbReference type="EMBL" id="CP003372">
    <property type="protein sequence ID" value="AGB30167.1"/>
    <property type="molecule type" value="Genomic_DNA"/>
</dbReference>
<protein>
    <recommendedName>
        <fullName evidence="3">Nucleotidyltransferase family protein</fullName>
    </recommendedName>
</protein>
<dbReference type="eggNOG" id="arCOG03429">
    <property type="taxonomic scope" value="Archaea"/>
</dbReference>
<evidence type="ECO:0000313" key="2">
    <source>
        <dbReference type="Proteomes" id="UP000010843"/>
    </source>
</evidence>
<dbReference type="STRING" id="797303.Natpe_0232"/>
<sequence length="279" mass="31554">MTVESPAREKIRSLCTERSLEQRTNYWNQSRIWELTTDFRRVSSLRSFHSLRSANSPYIANASVCSVPTIYAPTCKRTSMGGIELRNGTLVVEREPNQLDEMAIGFSKILGHFDIKHVYIAGYVSILAGRARSTEDVDVLIEQIDEETADELAAMLDEEGFWGPAMPLTSMYEMLDNGDNIWVAPTDQVTPHLEVKFAGDEFDRASLENAITARIGGKTIPIGPLELQIAYKLYLSAQKDVEDAVHLYTLFEESLSVPRLEEWATRLNVEAEYERLKRA</sequence>
<proteinExistence type="predicted"/>
<organism evidence="1 2">
    <name type="scientific">Natrinema pellirubrum (strain DSM 15624 / CIP 106293 / JCM 10476 / NCIMB 786 / 157)</name>
    <dbReference type="NCBI Taxonomy" id="797303"/>
    <lineage>
        <taxon>Archaea</taxon>
        <taxon>Methanobacteriati</taxon>
        <taxon>Methanobacteriota</taxon>
        <taxon>Stenosarchaea group</taxon>
        <taxon>Halobacteria</taxon>
        <taxon>Halobacteriales</taxon>
        <taxon>Natrialbaceae</taxon>
        <taxon>Natrinema</taxon>
    </lineage>
</organism>
<evidence type="ECO:0008006" key="3">
    <source>
        <dbReference type="Google" id="ProtNLM"/>
    </source>
</evidence>
<dbReference type="InterPro" id="IPR043519">
    <property type="entry name" value="NT_sf"/>
</dbReference>
<evidence type="ECO:0000313" key="1">
    <source>
        <dbReference type="EMBL" id="AGB30167.1"/>
    </source>
</evidence>
<accession>L0JHW8</accession>
<dbReference type="SUPFAM" id="SSF81301">
    <property type="entry name" value="Nucleotidyltransferase"/>
    <property type="match status" value="1"/>
</dbReference>
<dbReference type="Gene3D" id="3.30.460.40">
    <property type="match status" value="1"/>
</dbReference>
<gene>
    <name evidence="1" type="ordered locus">Natpe_0232</name>
</gene>
<dbReference type="Proteomes" id="UP000010843">
    <property type="component" value="Chromosome"/>
</dbReference>